<protein>
    <submittedName>
        <fullName evidence="1">Uncharacterized protein</fullName>
    </submittedName>
</protein>
<dbReference type="EMBL" id="GBRH01195965">
    <property type="protein sequence ID" value="JAE01931.1"/>
    <property type="molecule type" value="Transcribed_RNA"/>
</dbReference>
<accession>A0A0A9EVL4</accession>
<reference evidence="1" key="1">
    <citation type="submission" date="2014-09" db="EMBL/GenBank/DDBJ databases">
        <authorList>
            <person name="Magalhaes I.L.F."/>
            <person name="Oliveira U."/>
            <person name="Santos F.R."/>
            <person name="Vidigal T.H.D.A."/>
            <person name="Brescovit A.D."/>
            <person name="Santos A.J."/>
        </authorList>
    </citation>
    <scope>NUCLEOTIDE SEQUENCE</scope>
    <source>
        <tissue evidence="1">Shoot tissue taken approximately 20 cm above the soil surface</tissue>
    </source>
</reference>
<proteinExistence type="predicted"/>
<reference evidence="1" key="2">
    <citation type="journal article" date="2015" name="Data Brief">
        <title>Shoot transcriptome of the giant reed, Arundo donax.</title>
        <authorList>
            <person name="Barrero R.A."/>
            <person name="Guerrero F.D."/>
            <person name="Moolhuijzen P."/>
            <person name="Goolsby J.A."/>
            <person name="Tidwell J."/>
            <person name="Bellgard S.E."/>
            <person name="Bellgard M.I."/>
        </authorList>
    </citation>
    <scope>NUCLEOTIDE SEQUENCE</scope>
    <source>
        <tissue evidence="1">Shoot tissue taken approximately 20 cm above the soil surface</tissue>
    </source>
</reference>
<name>A0A0A9EVL4_ARUDO</name>
<sequence>MRGFSGSVISTTVSTCPTRKHMSSSRQWIGLS</sequence>
<evidence type="ECO:0000313" key="1">
    <source>
        <dbReference type="EMBL" id="JAE01931.1"/>
    </source>
</evidence>
<organism evidence="1">
    <name type="scientific">Arundo donax</name>
    <name type="common">Giant reed</name>
    <name type="synonym">Donax arundinaceus</name>
    <dbReference type="NCBI Taxonomy" id="35708"/>
    <lineage>
        <taxon>Eukaryota</taxon>
        <taxon>Viridiplantae</taxon>
        <taxon>Streptophyta</taxon>
        <taxon>Embryophyta</taxon>
        <taxon>Tracheophyta</taxon>
        <taxon>Spermatophyta</taxon>
        <taxon>Magnoliopsida</taxon>
        <taxon>Liliopsida</taxon>
        <taxon>Poales</taxon>
        <taxon>Poaceae</taxon>
        <taxon>PACMAD clade</taxon>
        <taxon>Arundinoideae</taxon>
        <taxon>Arundineae</taxon>
        <taxon>Arundo</taxon>
    </lineage>
</organism>
<dbReference type="AlphaFoldDB" id="A0A0A9EVL4"/>